<evidence type="ECO:0000256" key="1">
    <source>
        <dbReference type="ARBA" id="ARBA00006774"/>
    </source>
</evidence>
<reference evidence="8" key="1">
    <citation type="journal article" date="2019" name="Int. J. Syst. Evol. Microbiol.">
        <title>The Global Catalogue of Microorganisms (GCM) 10K type strain sequencing project: providing services to taxonomists for standard genome sequencing and annotation.</title>
        <authorList>
            <consortium name="The Broad Institute Genomics Platform"/>
            <consortium name="The Broad Institute Genome Sequencing Center for Infectious Disease"/>
            <person name="Wu L."/>
            <person name="Ma J."/>
        </authorList>
    </citation>
    <scope>NUCLEOTIDE SEQUENCE [LARGE SCALE GENOMIC DNA]</scope>
    <source>
        <strain evidence="8">JCM 10083</strain>
    </source>
</reference>
<dbReference type="Proteomes" id="UP001596514">
    <property type="component" value="Unassembled WGS sequence"/>
</dbReference>
<evidence type="ECO:0000256" key="6">
    <source>
        <dbReference type="HAMAP-Rule" id="MF_01106"/>
    </source>
</evidence>
<dbReference type="EMBL" id="JBHTEE010000001">
    <property type="protein sequence ID" value="MFC7601307.1"/>
    <property type="molecule type" value="Genomic_DNA"/>
</dbReference>
<comment type="subcellular location">
    <subcellularLocation>
        <location evidence="6">Cytoplasm</location>
    </subcellularLocation>
</comment>
<dbReference type="PANTHER" id="PTHR23100">
    <property type="entry name" value="ARGININE BIOSYNTHESIS BIFUNCTIONAL PROTEIN ARGJ"/>
    <property type="match status" value="1"/>
</dbReference>
<dbReference type="NCBIfam" id="NF003802">
    <property type="entry name" value="PRK05388.1"/>
    <property type="match status" value="1"/>
</dbReference>
<evidence type="ECO:0000256" key="2">
    <source>
        <dbReference type="ARBA" id="ARBA00011475"/>
    </source>
</evidence>
<comment type="catalytic activity">
    <reaction evidence="6">
        <text>L-glutamate + acetyl-CoA = N-acetyl-L-glutamate + CoA + H(+)</text>
        <dbReference type="Rhea" id="RHEA:24292"/>
        <dbReference type="ChEBI" id="CHEBI:15378"/>
        <dbReference type="ChEBI" id="CHEBI:29985"/>
        <dbReference type="ChEBI" id="CHEBI:44337"/>
        <dbReference type="ChEBI" id="CHEBI:57287"/>
        <dbReference type="ChEBI" id="CHEBI:57288"/>
        <dbReference type="EC" id="2.3.1.1"/>
    </reaction>
</comment>
<comment type="pathway">
    <text evidence="6">Amino-acid biosynthesis; L-arginine biosynthesis; L-ornithine and N-acetyl-L-glutamate from L-glutamate and N(2)-acetyl-L-ornithine (cyclic): step 1/1.</text>
</comment>
<feature type="binding site" evidence="6">
    <location>
        <position position="180"/>
    </location>
    <ligand>
        <name>substrate</name>
    </ligand>
</feature>
<feature type="chain" id="PRO_5044945827" description="Arginine biosynthesis bifunctional protein ArgJ beta chain" evidence="6">
    <location>
        <begin position="180"/>
        <end position="384"/>
    </location>
</feature>
<dbReference type="Gene3D" id="3.10.20.340">
    <property type="entry name" value="ArgJ beta chain, C-terminal domain"/>
    <property type="match status" value="1"/>
</dbReference>
<keyword evidence="3 6" id="KW-0808">Transferase</keyword>
<keyword evidence="6" id="KW-0028">Amino-acid biosynthesis</keyword>
<dbReference type="InterPro" id="IPR002813">
    <property type="entry name" value="Arg_biosynth_ArgJ"/>
</dbReference>
<dbReference type="SUPFAM" id="SSF56266">
    <property type="entry name" value="DmpA/ArgJ-like"/>
    <property type="match status" value="1"/>
</dbReference>
<dbReference type="EC" id="2.3.1.1" evidence="6"/>
<gene>
    <name evidence="6 7" type="primary">argJ</name>
    <name evidence="7" type="ORF">ACFQVD_14500</name>
</gene>
<keyword evidence="4 6" id="KW-0068">Autocatalytic cleavage</keyword>
<accession>A0ABW2SZJ7</accession>
<dbReference type="InterPro" id="IPR016117">
    <property type="entry name" value="ArgJ-like_dom_sf"/>
</dbReference>
<feature type="binding site" evidence="6">
    <location>
        <position position="260"/>
    </location>
    <ligand>
        <name>substrate</name>
    </ligand>
</feature>
<dbReference type="CDD" id="cd02152">
    <property type="entry name" value="OAT"/>
    <property type="match status" value="1"/>
</dbReference>
<feature type="binding site" evidence="6">
    <location>
        <position position="146"/>
    </location>
    <ligand>
        <name>substrate</name>
    </ligand>
</feature>
<dbReference type="Gene3D" id="3.60.70.12">
    <property type="entry name" value="L-amino peptidase D-ALA esterase/amidase"/>
    <property type="match status" value="1"/>
</dbReference>
<name>A0ABW2SZJ7_9ACTN</name>
<dbReference type="RefSeq" id="WP_364157376.1">
    <property type="nucleotide sequence ID" value="NZ_JBHSIJ010000002.1"/>
</dbReference>
<feature type="site" description="Involved in the stabilization of negative charge on the oxyanion by the formation of the oxyanion hole" evidence="6">
    <location>
        <position position="110"/>
    </location>
</feature>
<keyword evidence="5 6" id="KW-0012">Acyltransferase</keyword>
<comment type="similarity">
    <text evidence="1 6">Belongs to the ArgJ family.</text>
</comment>
<keyword evidence="6" id="KW-0055">Arginine biosynthesis</keyword>
<dbReference type="Pfam" id="PF01960">
    <property type="entry name" value="ArgJ"/>
    <property type="match status" value="1"/>
</dbReference>
<proteinExistence type="inferred from homology"/>
<organism evidence="7 8">
    <name type="scientific">Streptosporangium amethystogenes subsp. fukuiense</name>
    <dbReference type="NCBI Taxonomy" id="698418"/>
    <lineage>
        <taxon>Bacteria</taxon>
        <taxon>Bacillati</taxon>
        <taxon>Actinomycetota</taxon>
        <taxon>Actinomycetes</taxon>
        <taxon>Streptosporangiales</taxon>
        <taxon>Streptosporangiaceae</taxon>
        <taxon>Streptosporangium</taxon>
    </lineage>
</organism>
<feature type="binding site" evidence="6">
    <location>
        <position position="384"/>
    </location>
    <ligand>
        <name>substrate</name>
    </ligand>
</feature>
<comment type="caution">
    <text evidence="7">The sequence shown here is derived from an EMBL/GenBank/DDBJ whole genome shotgun (WGS) entry which is preliminary data.</text>
</comment>
<evidence type="ECO:0000256" key="5">
    <source>
        <dbReference type="ARBA" id="ARBA00023315"/>
    </source>
</evidence>
<feature type="chain" id="PRO_5044945826" description="Arginine biosynthesis bifunctional protein ArgJ alpha chain" evidence="6">
    <location>
        <begin position="1"/>
        <end position="179"/>
    </location>
</feature>
<feature type="site" description="Cleavage; by autolysis" evidence="6">
    <location>
        <begin position="179"/>
        <end position="180"/>
    </location>
</feature>
<dbReference type="InterPro" id="IPR042195">
    <property type="entry name" value="ArgJ_beta_C"/>
</dbReference>
<dbReference type="HAMAP" id="MF_01106">
    <property type="entry name" value="ArgJ"/>
    <property type="match status" value="1"/>
</dbReference>
<sequence>MSVTAPLGFRAAGVAAGIKSGAARDLALIVNDGPSRAAAGVFTANRVKAAPVLWSAQVLSGGRVHAVVLNSGGANACTGPLGFQDTHATAEKVAEALGDSAGEIAVCSTGLIGERLPMEPLLAGVDLAVSQLARDGGLAAADAIRTTDTVSKISFRKGAGGYMVGGMAKGAGMLAPGLATMLSVITTDADLPAERLDEVLRKVTRVTFDRLDADGCMSTNDTVLLLASGASGITPDLAEFEQVLLAVCADLARQLLLDAEGASKAIAIEVVGAVSEEDAVTVGRTVSRSNLLKCAIHGEDPNWGRVLSAVGTTDAVFEADRLNVAINGIWICRGGAAGDDRSKVDLTPRDVTITIDLSAGPHSATIHTTDLTAEYVHENSAYSS</sequence>
<feature type="active site" description="Nucleophile" evidence="6">
    <location>
        <position position="180"/>
    </location>
</feature>
<keyword evidence="8" id="KW-1185">Reference proteome</keyword>
<feature type="site" description="Involved in the stabilization of negative charge on the oxyanion by the formation of the oxyanion hole" evidence="6">
    <location>
        <position position="109"/>
    </location>
</feature>
<dbReference type="GO" id="GO:0004358">
    <property type="term" value="F:L-glutamate N-acetyltransferase activity, acting on acetyl-L-ornithine as donor"/>
    <property type="evidence" value="ECO:0007669"/>
    <property type="project" value="UniProtKB-EC"/>
</dbReference>
<evidence type="ECO:0000256" key="3">
    <source>
        <dbReference type="ARBA" id="ARBA00022679"/>
    </source>
</evidence>
<comment type="catalytic activity">
    <reaction evidence="6">
        <text>N(2)-acetyl-L-ornithine + L-glutamate = N-acetyl-L-glutamate + L-ornithine</text>
        <dbReference type="Rhea" id="RHEA:15349"/>
        <dbReference type="ChEBI" id="CHEBI:29985"/>
        <dbReference type="ChEBI" id="CHEBI:44337"/>
        <dbReference type="ChEBI" id="CHEBI:46911"/>
        <dbReference type="ChEBI" id="CHEBI:57805"/>
        <dbReference type="EC" id="2.3.1.35"/>
    </reaction>
</comment>
<comment type="pathway">
    <text evidence="6">Amino-acid biosynthesis; L-arginine biosynthesis; N(2)-acetyl-L-ornithine from L-glutamate: step 1/4.</text>
</comment>
<protein>
    <recommendedName>
        <fullName evidence="6">Arginine biosynthesis bifunctional protein ArgJ</fullName>
    </recommendedName>
    <domain>
        <recommendedName>
            <fullName evidence="6">Glutamate N-acetyltransferase</fullName>
            <ecNumber evidence="6">2.3.1.35</ecNumber>
        </recommendedName>
        <alternativeName>
            <fullName evidence="6">Ornithine acetyltransferase</fullName>
            <shortName evidence="6">OATase</shortName>
        </alternativeName>
        <alternativeName>
            <fullName evidence="6">Ornithine transacetylase</fullName>
        </alternativeName>
    </domain>
    <domain>
        <recommendedName>
            <fullName evidence="6">Amino-acid acetyltransferase</fullName>
            <ecNumber evidence="6">2.3.1.1</ecNumber>
        </recommendedName>
        <alternativeName>
            <fullName evidence="6">N-acetylglutamate synthase</fullName>
            <shortName evidence="6">AGSase</shortName>
        </alternativeName>
    </domain>
    <component>
        <recommendedName>
            <fullName evidence="6">Arginine biosynthesis bifunctional protein ArgJ alpha chain</fullName>
        </recommendedName>
    </component>
    <component>
        <recommendedName>
            <fullName evidence="6">Arginine biosynthesis bifunctional protein ArgJ beta chain</fullName>
        </recommendedName>
    </component>
</protein>
<keyword evidence="6" id="KW-0511">Multifunctional enzyme</keyword>
<dbReference type="PANTHER" id="PTHR23100:SF0">
    <property type="entry name" value="ARGININE BIOSYNTHESIS BIFUNCTIONAL PROTEIN ARGJ, MITOCHONDRIAL"/>
    <property type="match status" value="1"/>
</dbReference>
<dbReference type="NCBIfam" id="TIGR00120">
    <property type="entry name" value="ArgJ"/>
    <property type="match status" value="1"/>
</dbReference>
<comment type="function">
    <text evidence="6">Catalyzes two activities which are involved in the cyclic version of arginine biosynthesis: the synthesis of N-acetylglutamate from glutamate and acetyl-CoA as the acetyl donor, and of ornithine by transacetylation between N(2)-acetylornithine and glutamate.</text>
</comment>
<feature type="binding site" evidence="6">
    <location>
        <position position="169"/>
    </location>
    <ligand>
        <name>substrate</name>
    </ligand>
</feature>
<comment type="subunit">
    <text evidence="2 6">Heterotetramer of two alpha and two beta chains.</text>
</comment>
<evidence type="ECO:0000256" key="4">
    <source>
        <dbReference type="ARBA" id="ARBA00022813"/>
    </source>
</evidence>
<keyword evidence="6" id="KW-0963">Cytoplasm</keyword>
<feature type="binding site" evidence="6">
    <location>
        <position position="379"/>
    </location>
    <ligand>
        <name>substrate</name>
    </ligand>
</feature>
<dbReference type="EC" id="2.3.1.35" evidence="6"/>
<evidence type="ECO:0000313" key="7">
    <source>
        <dbReference type="EMBL" id="MFC7601307.1"/>
    </source>
</evidence>
<evidence type="ECO:0000313" key="8">
    <source>
        <dbReference type="Proteomes" id="UP001596514"/>
    </source>
</evidence>